<dbReference type="InterPro" id="IPR045351">
    <property type="entry name" value="DUF6531"/>
</dbReference>
<dbReference type="PANTHER" id="PTHR32305">
    <property type="match status" value="1"/>
</dbReference>
<dbReference type="NCBIfam" id="TIGR03696">
    <property type="entry name" value="Rhs_assc_core"/>
    <property type="match status" value="1"/>
</dbReference>
<protein>
    <recommendedName>
        <fullName evidence="5">DUF2235 domain-containing protein</fullName>
    </recommendedName>
</protein>
<dbReference type="Pfam" id="PF20148">
    <property type="entry name" value="DUF6531"/>
    <property type="match status" value="1"/>
</dbReference>
<sequence length="1406" mass="155287">MRTRPRSIFPAVIRLILLLAGICYFAPEGAAGQANIAHCLRPHAGSGNPCSGPGPFTLRGPEPGLNLGAGNPVNLATGNKFQEAVDVPLQDDGLLFVRSYNAMDPIDTGLGPGWRHSFDIALQRNHDGLHITQADGSRLSFKPRNGKTAQAIDPAHGRLQVIPAGWIWHWPGGNSLAFDRDGRINALSVGGRHLQVRRYHRASIFAGHIRTVTSHDGRVMVFHYRQDPQGRIRLARIQAPTGSVQYSYDPIGARLNTVLTDNGNQTHYLYEPAYQQGRSWQLTGLAVSVSDAQATAQPSLRLRTWQYDSKGRVSRALRHDLPIGPGTLLFQYMPGSGNGHKGKTRVVDADGHSTTFGWRQWQDRYLLESVTGFGCVDCPAPGLLASYDHKGRLAAINGLRIDRYASGAPAHLSLLHGFWPGLQLQYDPTGRLTSWFSALTGIQQIGYNNMGQPVGQQFADGVHWRYEYDHLQRLVRLHETVEPTPSRAAGPRRSVAASAAATVAAVATAVTAHAEAPASTTTTTTLDYAPDGRVTLTHPNEKRVMTLNPANGSVRIEVSRKASARNPYAVNYRDVFQHDLRLRVVMHLLPEGGRLLYSYTVNHTLHSIIWEDAGQRRHQVIEMNAPGQAVFGNQIQVYSVRDAAGNQQLHYLAGISSEKRPILGLERRVAPDGRVRREVYYYPGLARALGRDYFYGRHQRIAGMVEQHYRYRKKQLMRTPRLVAKRRVWYAWGDSGASIARFDGKRTQRSHIVRDRSGLPLQVGSLQTHYGANRRLHRVYQQGRLIQHNLHNSLGHRIIRRDNEATTHFYYQDNRIAGEWIILTGAPLAVPVDGAISRRYIYAGEVPVAFIEYHHPAPFIRKSLPGFNLAPVAPGTPLASTLHHAGANRSAGELYFIHTDTQGLPLAVTDGQAQTKWLALPEPAGKMTPLIARLRQPLRYPGQYHDEATGWADNLYRTYDPAFGHYLEPDPVGPLPGQDPLGYAAAQPRRYVDPLGLLLFAFDGTLNQGSKTSSNVYKLQQLYASGPVHYTGGPGTMDSMKALAEPAVYGASNPLSHPYVLGPLGLLLRPMDALTGDSVADIVRAQMHNLIDSLLGNAPSLKNDMGRVPIDIIGFSRGATAARIFANQLMRQTRNGLFSAQVYVPPGTQGQPIARTLTVNACLDFRFMGLFDTVAQLGVLGSDNAAFNYQVSPAWHWIAHAVALNEYNDLFPLTPIGLNPSDRIHEVGFMGNHSDIGGSIQASDARQVANPTGLPGDLGNVTLQWMHQQAQAAGVSLKPLPDTALRIRNPLVHNSLMHYKSQDPTHDTLALDRRLESRKGPARFQHQDGKLGRAARMQVERLINRDLPRTRPLTVPDLFYGSIMAVAPGREVQLVKQPIVGRADLLAYARWLRQTTGLQLQTDQVW</sequence>
<feature type="domain" description="DUF6531" evidence="2">
    <location>
        <begin position="70"/>
        <end position="141"/>
    </location>
</feature>
<proteinExistence type="predicted"/>
<evidence type="ECO:0000313" key="4">
    <source>
        <dbReference type="Proteomes" id="UP000018733"/>
    </source>
</evidence>
<dbReference type="STRING" id="1424334.W822_08480"/>
<dbReference type="Gene3D" id="2.180.10.10">
    <property type="entry name" value="RHS repeat-associated core"/>
    <property type="match status" value="2"/>
</dbReference>
<dbReference type="EMBL" id="AYXT01000009">
    <property type="protein sequence ID" value="ETF03478.1"/>
    <property type="molecule type" value="Genomic_DNA"/>
</dbReference>
<dbReference type="HOGENOM" id="CLU_263488_0_0_4"/>
<evidence type="ECO:0008006" key="5">
    <source>
        <dbReference type="Google" id="ProtNLM"/>
    </source>
</evidence>
<reference evidence="3 4" key="1">
    <citation type="journal article" date="2014" name="Genome Announc.">
        <title>Draft Genome Sequence of Advenella kashmirensis Strain W13003, a Polycyclic Aromatic Hydrocarbon-Degrading Bacterium.</title>
        <authorList>
            <person name="Wang X."/>
            <person name="Jin D."/>
            <person name="Zhou L."/>
            <person name="Wu L."/>
            <person name="An W."/>
            <person name="Zhao L."/>
        </authorList>
    </citation>
    <scope>NUCLEOTIDE SEQUENCE [LARGE SCALE GENOMIC DNA]</scope>
    <source>
        <strain evidence="3 4">W13003</strain>
    </source>
</reference>
<name>V8QVU4_9BURK</name>
<dbReference type="PRINTS" id="PR00394">
    <property type="entry name" value="RHSPROTEIN"/>
</dbReference>
<dbReference type="RefSeq" id="WP_024004672.1">
    <property type="nucleotide sequence ID" value="NZ_KI650979.1"/>
</dbReference>
<gene>
    <name evidence="3" type="ORF">W822_08480</name>
</gene>
<dbReference type="InterPro" id="IPR018712">
    <property type="entry name" value="Tle1-like_cat"/>
</dbReference>
<evidence type="ECO:0000313" key="3">
    <source>
        <dbReference type="EMBL" id="ETF03478.1"/>
    </source>
</evidence>
<feature type="domain" description="T6SS Phospholipase effector Tle1-like catalytic" evidence="1">
    <location>
        <begin position="1162"/>
        <end position="1269"/>
    </location>
</feature>
<dbReference type="Pfam" id="PF09994">
    <property type="entry name" value="T6SS_Tle1-like_cat"/>
    <property type="match status" value="1"/>
</dbReference>
<evidence type="ECO:0000259" key="2">
    <source>
        <dbReference type="Pfam" id="PF20148"/>
    </source>
</evidence>
<dbReference type="InterPro" id="IPR022385">
    <property type="entry name" value="Rhs_assc_core"/>
</dbReference>
<keyword evidence="4" id="KW-1185">Reference proteome</keyword>
<dbReference type="OrthoDB" id="5445630at2"/>
<dbReference type="PATRIC" id="fig|1424334.3.peg.1698"/>
<accession>V8QVU4</accession>
<dbReference type="PANTHER" id="PTHR32305:SF15">
    <property type="entry name" value="PROTEIN RHSA-RELATED"/>
    <property type="match status" value="1"/>
</dbReference>
<dbReference type="eggNOG" id="COG3209">
    <property type="taxonomic scope" value="Bacteria"/>
</dbReference>
<dbReference type="Proteomes" id="UP000018733">
    <property type="component" value="Unassembled WGS sequence"/>
</dbReference>
<evidence type="ECO:0000259" key="1">
    <source>
        <dbReference type="Pfam" id="PF09994"/>
    </source>
</evidence>
<dbReference type="InterPro" id="IPR050708">
    <property type="entry name" value="T6SS_VgrG/RHS"/>
</dbReference>
<organism evidence="3 4">
    <name type="scientific">Advenella kashmirensis W13003</name>
    <dbReference type="NCBI Taxonomy" id="1424334"/>
    <lineage>
        <taxon>Bacteria</taxon>
        <taxon>Pseudomonadati</taxon>
        <taxon>Pseudomonadota</taxon>
        <taxon>Betaproteobacteria</taxon>
        <taxon>Burkholderiales</taxon>
        <taxon>Alcaligenaceae</taxon>
    </lineage>
</organism>
<comment type="caution">
    <text evidence="3">The sequence shown here is derived from an EMBL/GenBank/DDBJ whole genome shotgun (WGS) entry which is preliminary data.</text>
</comment>